<dbReference type="Gene3D" id="3.10.20.90">
    <property type="entry name" value="Phosphatidylinositol 3-kinase Catalytic Subunit, Chain A, domain 1"/>
    <property type="match status" value="1"/>
</dbReference>
<keyword evidence="2" id="KW-0479">Metal-binding</keyword>
<dbReference type="SMART" id="SM00166">
    <property type="entry name" value="UBX"/>
    <property type="match status" value="1"/>
</dbReference>
<sequence length="450" mass="49961">MDDMKGKMKGLMKKVNNPFSSSPASFRGQGRVLGSGSSSSTPSNSTLLNPRTPPVRPNVKPVPQSKTIPKPTTEPNPPQFSPYDSFISSSSSTSTSISYPSPINCPVCACTFSTESDVSSHLDSCLTQQPESIEPEKGASHKVEEFLSGNPTENSVEVMKRLLSNVVKEPSNEKFRRIRMGNPKIREAISEVKGGVEVLESVGFKIGDEEGELWATMEVPSEEGIDLVKEAVDLLERWRPGVNLSFSIRKTVHDEELKEEPSKSASMESSVPAEPVKIDRKVRVFFCVSETAAARIELPDSFYSLSAEEVRKEAEMRRKKLADSQLLIPKSYREKQALAAKRRYKRTLIRIQFPDGVLLQGEFLPWEPTSALYEFVSCALKEPGLEFELLRPGLPRMKLVPHFAKPGEKLKTLEEEDLVPSALLKFKPVETDSIVFTGLTDELLESSEPL</sequence>
<evidence type="ECO:0000313" key="12">
    <source>
        <dbReference type="Proteomes" id="UP001151287"/>
    </source>
</evidence>
<feature type="domain" description="UBX" evidence="10">
    <location>
        <begin position="342"/>
        <end position="426"/>
    </location>
</feature>
<protein>
    <recommendedName>
        <fullName evidence="10">UBX domain-containing protein</fullName>
    </recommendedName>
</protein>
<reference evidence="11" key="1">
    <citation type="journal article" date="2022" name="Cell">
        <title>Repeat-based holocentromeres influence genome architecture and karyotype evolution.</title>
        <authorList>
            <person name="Hofstatter P.G."/>
            <person name="Thangavel G."/>
            <person name="Lux T."/>
            <person name="Neumann P."/>
            <person name="Vondrak T."/>
            <person name="Novak P."/>
            <person name="Zhang M."/>
            <person name="Costa L."/>
            <person name="Castellani M."/>
            <person name="Scott A."/>
            <person name="Toegelov H."/>
            <person name="Fuchs J."/>
            <person name="Mata-Sucre Y."/>
            <person name="Dias Y."/>
            <person name="Vanzela A.L.L."/>
            <person name="Huettel B."/>
            <person name="Almeida C.C.S."/>
            <person name="Simkova H."/>
            <person name="Souza G."/>
            <person name="Pedrosa-Harand A."/>
            <person name="Macas J."/>
            <person name="Mayer K.F.X."/>
            <person name="Houben A."/>
            <person name="Marques A."/>
        </authorList>
    </citation>
    <scope>NUCLEOTIDE SEQUENCE</scope>
    <source>
        <strain evidence="11">RhyBre1mFocal</strain>
    </source>
</reference>
<dbReference type="PANTHER" id="PTHR47694">
    <property type="entry name" value="PLANT UBX DOMAIN-CONTAINING PROTEIN 2"/>
    <property type="match status" value="1"/>
</dbReference>
<evidence type="ECO:0000256" key="2">
    <source>
        <dbReference type="ARBA" id="ARBA00022723"/>
    </source>
</evidence>
<keyword evidence="8" id="KW-0234">DNA repair</keyword>
<keyword evidence="12" id="KW-1185">Reference proteome</keyword>
<dbReference type="CDD" id="cd09212">
    <property type="entry name" value="PUB"/>
    <property type="match status" value="1"/>
</dbReference>
<dbReference type="PROSITE" id="PS50033">
    <property type="entry name" value="UBX"/>
    <property type="match status" value="1"/>
</dbReference>
<keyword evidence="3" id="KW-0227">DNA damage</keyword>
<evidence type="ECO:0000256" key="4">
    <source>
        <dbReference type="ARBA" id="ARBA00022771"/>
    </source>
</evidence>
<organism evidence="11 12">
    <name type="scientific">Rhynchospora breviuscula</name>
    <dbReference type="NCBI Taxonomy" id="2022672"/>
    <lineage>
        <taxon>Eukaryota</taxon>
        <taxon>Viridiplantae</taxon>
        <taxon>Streptophyta</taxon>
        <taxon>Embryophyta</taxon>
        <taxon>Tracheophyta</taxon>
        <taxon>Spermatophyta</taxon>
        <taxon>Magnoliopsida</taxon>
        <taxon>Liliopsida</taxon>
        <taxon>Poales</taxon>
        <taxon>Cyperaceae</taxon>
        <taxon>Cyperoideae</taxon>
        <taxon>Rhynchosporeae</taxon>
        <taxon>Rhynchospora</taxon>
    </lineage>
</organism>
<dbReference type="SMART" id="SM00580">
    <property type="entry name" value="PUG"/>
    <property type="match status" value="1"/>
</dbReference>
<dbReference type="InterPro" id="IPR036339">
    <property type="entry name" value="PUB-like_dom_sf"/>
</dbReference>
<dbReference type="CDD" id="cd16119">
    <property type="entry name" value="UBX_UBXN6"/>
    <property type="match status" value="1"/>
</dbReference>
<dbReference type="OrthoDB" id="49605at2759"/>
<dbReference type="GO" id="GO:0006281">
    <property type="term" value="P:DNA repair"/>
    <property type="evidence" value="ECO:0007669"/>
    <property type="project" value="UniProtKB-KW"/>
</dbReference>
<dbReference type="GO" id="GO:0003677">
    <property type="term" value="F:DNA binding"/>
    <property type="evidence" value="ECO:0007669"/>
    <property type="project" value="InterPro"/>
</dbReference>
<dbReference type="InterPro" id="IPR029071">
    <property type="entry name" value="Ubiquitin-like_domsf"/>
</dbReference>
<evidence type="ECO:0000259" key="10">
    <source>
        <dbReference type="PROSITE" id="PS50033"/>
    </source>
</evidence>
<evidence type="ECO:0000256" key="3">
    <source>
        <dbReference type="ARBA" id="ARBA00022763"/>
    </source>
</evidence>
<evidence type="ECO:0000256" key="6">
    <source>
        <dbReference type="ARBA" id="ARBA00022833"/>
    </source>
</evidence>
<gene>
    <name evidence="11" type="ORF">LUZ63_001195</name>
</gene>
<comment type="subcellular location">
    <subcellularLocation>
        <location evidence="1">Membrane</location>
        <topology evidence="1">Peripheral membrane protein</topology>
    </subcellularLocation>
</comment>
<dbReference type="InterPro" id="IPR018997">
    <property type="entry name" value="PUB_domain"/>
</dbReference>
<dbReference type="GO" id="GO:0008270">
    <property type="term" value="F:zinc ion binding"/>
    <property type="evidence" value="ECO:0007669"/>
    <property type="project" value="UniProtKB-KW"/>
</dbReference>
<proteinExistence type="predicted"/>
<evidence type="ECO:0000256" key="7">
    <source>
        <dbReference type="ARBA" id="ARBA00023136"/>
    </source>
</evidence>
<feature type="region of interest" description="Disordered" evidence="9">
    <location>
        <begin position="1"/>
        <end position="87"/>
    </location>
</feature>
<evidence type="ECO:0000256" key="1">
    <source>
        <dbReference type="ARBA" id="ARBA00004170"/>
    </source>
</evidence>
<dbReference type="InterPro" id="IPR001012">
    <property type="entry name" value="UBX_dom"/>
</dbReference>
<feature type="compositionally biased region" description="Low complexity" evidence="9">
    <location>
        <begin position="34"/>
        <end position="50"/>
    </location>
</feature>
<evidence type="ECO:0000313" key="11">
    <source>
        <dbReference type="EMBL" id="KAJ1701416.1"/>
    </source>
</evidence>
<keyword evidence="7" id="KW-0472">Membrane</keyword>
<dbReference type="Proteomes" id="UP001151287">
    <property type="component" value="Unassembled WGS sequence"/>
</dbReference>
<name>A0A9Q0CWJ4_9POAL</name>
<dbReference type="SMART" id="SM00734">
    <property type="entry name" value="ZnF_Rad18"/>
    <property type="match status" value="1"/>
</dbReference>
<evidence type="ECO:0000256" key="5">
    <source>
        <dbReference type="ARBA" id="ARBA00022786"/>
    </source>
</evidence>
<accession>A0A9Q0CWJ4</accession>
<keyword evidence="6" id="KW-0862">Zinc</keyword>
<keyword evidence="4" id="KW-0863">Zinc-finger</keyword>
<dbReference type="SUPFAM" id="SSF54236">
    <property type="entry name" value="Ubiquitin-like"/>
    <property type="match status" value="1"/>
</dbReference>
<dbReference type="EMBL" id="JAMQYH010000001">
    <property type="protein sequence ID" value="KAJ1701416.1"/>
    <property type="molecule type" value="Genomic_DNA"/>
</dbReference>
<dbReference type="Gene3D" id="1.20.58.2190">
    <property type="match status" value="1"/>
</dbReference>
<dbReference type="SUPFAM" id="SSF143503">
    <property type="entry name" value="PUG domain-like"/>
    <property type="match status" value="1"/>
</dbReference>
<dbReference type="GO" id="GO:0050832">
    <property type="term" value="P:defense response to fungus"/>
    <property type="evidence" value="ECO:0007669"/>
    <property type="project" value="TreeGrafter"/>
</dbReference>
<dbReference type="Pfam" id="PF09409">
    <property type="entry name" value="PUB"/>
    <property type="match status" value="1"/>
</dbReference>
<evidence type="ECO:0000256" key="9">
    <source>
        <dbReference type="SAM" id="MobiDB-lite"/>
    </source>
</evidence>
<dbReference type="GO" id="GO:0016020">
    <property type="term" value="C:membrane"/>
    <property type="evidence" value="ECO:0007669"/>
    <property type="project" value="UniProtKB-SubCell"/>
</dbReference>
<dbReference type="AlphaFoldDB" id="A0A9Q0CWJ4"/>
<dbReference type="FunFam" id="3.10.20.90:FF:000185">
    <property type="entry name" value="UBX domain-containing protein 6"/>
    <property type="match status" value="1"/>
</dbReference>
<keyword evidence="5" id="KW-0833">Ubl conjugation pathway</keyword>
<evidence type="ECO:0000256" key="8">
    <source>
        <dbReference type="ARBA" id="ARBA00023204"/>
    </source>
</evidence>
<dbReference type="Pfam" id="PF00789">
    <property type="entry name" value="UBX"/>
    <property type="match status" value="1"/>
</dbReference>
<dbReference type="PANTHER" id="PTHR47694:SF1">
    <property type="entry name" value="PLANT UBX DOMAIN-CONTAINING PROTEIN 2"/>
    <property type="match status" value="1"/>
</dbReference>
<comment type="caution">
    <text evidence="11">The sequence shown here is derived from an EMBL/GenBank/DDBJ whole genome shotgun (WGS) entry which is preliminary data.</text>
</comment>
<dbReference type="InterPro" id="IPR006642">
    <property type="entry name" value="Rad18_UBZ4"/>
</dbReference>